<reference evidence="1 2" key="1">
    <citation type="submission" date="2020-03" db="EMBL/GenBank/DDBJ databases">
        <title>Genomic Encyclopedia of Type Strains, Phase IV (KMG-IV): sequencing the most valuable type-strain genomes for metagenomic binning, comparative biology and taxonomic classification.</title>
        <authorList>
            <person name="Goeker M."/>
        </authorList>
    </citation>
    <scope>NUCLEOTIDE SEQUENCE [LARGE SCALE GENOMIC DNA]</scope>
    <source>
        <strain evidence="1 2">DSM 7225</strain>
    </source>
</reference>
<name>A0A7X6BCE2_9SPHN</name>
<dbReference type="RefSeq" id="WP_125974485.1">
    <property type="nucleotide sequence ID" value="NZ_BAAADY010000002.1"/>
</dbReference>
<dbReference type="EMBL" id="JAATJB010000003">
    <property type="protein sequence ID" value="NJB97125.1"/>
    <property type="molecule type" value="Genomic_DNA"/>
</dbReference>
<gene>
    <name evidence="1" type="ORF">GGR89_001431</name>
</gene>
<organism evidence="1 2">
    <name type="scientific">Sphingomonas trueperi</name>
    <dbReference type="NCBI Taxonomy" id="53317"/>
    <lineage>
        <taxon>Bacteria</taxon>
        <taxon>Pseudomonadati</taxon>
        <taxon>Pseudomonadota</taxon>
        <taxon>Alphaproteobacteria</taxon>
        <taxon>Sphingomonadales</taxon>
        <taxon>Sphingomonadaceae</taxon>
        <taxon>Sphingomonas</taxon>
    </lineage>
</organism>
<protein>
    <submittedName>
        <fullName evidence="1">Opacity protein-like surface antigen</fullName>
    </submittedName>
</protein>
<sequence length="165" mass="16990">MRSLPLLAAGAALLAGCAQPATRYPSLLPRANEGLNFTEPERPTPQATPDAALDGQIAALTAKIDSADGEFQTAAKDAEAKVARARGQAAGTSAWLDAQTALSVLDGIRSRTAVTLADMDQLRIERAQGGQPDYPALQAAMDRAGAIVAAQESRARALEAAIAPS</sequence>
<dbReference type="Proteomes" id="UP000531251">
    <property type="component" value="Unassembled WGS sequence"/>
</dbReference>
<evidence type="ECO:0000313" key="1">
    <source>
        <dbReference type="EMBL" id="NJB97125.1"/>
    </source>
</evidence>
<comment type="caution">
    <text evidence="1">The sequence shown here is derived from an EMBL/GenBank/DDBJ whole genome shotgun (WGS) entry which is preliminary data.</text>
</comment>
<dbReference type="AlphaFoldDB" id="A0A7X6BCE2"/>
<dbReference type="PROSITE" id="PS51257">
    <property type="entry name" value="PROKAR_LIPOPROTEIN"/>
    <property type="match status" value="1"/>
</dbReference>
<proteinExistence type="predicted"/>
<accession>A0A7X6BCE2</accession>
<keyword evidence="2" id="KW-1185">Reference proteome</keyword>
<evidence type="ECO:0000313" key="2">
    <source>
        <dbReference type="Proteomes" id="UP000531251"/>
    </source>
</evidence>